<proteinExistence type="predicted"/>
<sequence length="204" mass="23072">MSMISLREHFHWRKKGSITSSLRSRKWINTVQAIVVPLNCSGNKARSINAFSLFCKPGHIWNRRVSTKNLIPPLRFLPIRSLFHSSRTRSTAIFESSGWYSTMASFVACSISKSNWLTNLAARIMRKASSLKRSSGLPTALINLLAKSSCPLKKSLIFPCRSIAMALIVKSRLFKSSCRLRTYSTFSGLRNFSYFDSVRKVVIS</sequence>
<comment type="caution">
    <text evidence="1">The sequence shown here is derived from an EMBL/GenBank/DDBJ whole genome shotgun (WGS) entry which is preliminary data.</text>
</comment>
<reference evidence="1" key="1">
    <citation type="submission" date="2019-08" db="EMBL/GenBank/DDBJ databases">
        <authorList>
            <person name="Kucharzyk K."/>
            <person name="Murdoch R.W."/>
            <person name="Higgins S."/>
            <person name="Loffler F."/>
        </authorList>
    </citation>
    <scope>NUCLEOTIDE SEQUENCE</scope>
</reference>
<accession>A0A645AWI0</accession>
<name>A0A645AWI0_9ZZZZ</name>
<dbReference type="EMBL" id="VSSQ01016280">
    <property type="protein sequence ID" value="MPM57459.1"/>
    <property type="molecule type" value="Genomic_DNA"/>
</dbReference>
<organism evidence="1">
    <name type="scientific">bioreactor metagenome</name>
    <dbReference type="NCBI Taxonomy" id="1076179"/>
    <lineage>
        <taxon>unclassified sequences</taxon>
        <taxon>metagenomes</taxon>
        <taxon>ecological metagenomes</taxon>
    </lineage>
</organism>
<gene>
    <name evidence="1" type="ORF">SDC9_104281</name>
</gene>
<dbReference type="AlphaFoldDB" id="A0A645AWI0"/>
<protein>
    <submittedName>
        <fullName evidence="1">Uncharacterized protein</fullName>
    </submittedName>
</protein>
<evidence type="ECO:0000313" key="1">
    <source>
        <dbReference type="EMBL" id="MPM57459.1"/>
    </source>
</evidence>